<evidence type="ECO:0000313" key="1">
    <source>
        <dbReference type="Proteomes" id="UP000887579"/>
    </source>
</evidence>
<organism evidence="1 2">
    <name type="scientific">Panagrolaimus sp. ES5</name>
    <dbReference type="NCBI Taxonomy" id="591445"/>
    <lineage>
        <taxon>Eukaryota</taxon>
        <taxon>Metazoa</taxon>
        <taxon>Ecdysozoa</taxon>
        <taxon>Nematoda</taxon>
        <taxon>Chromadorea</taxon>
        <taxon>Rhabditida</taxon>
        <taxon>Tylenchina</taxon>
        <taxon>Panagrolaimomorpha</taxon>
        <taxon>Panagrolaimoidea</taxon>
        <taxon>Panagrolaimidae</taxon>
        <taxon>Panagrolaimus</taxon>
    </lineage>
</organism>
<reference evidence="2" key="1">
    <citation type="submission" date="2022-11" db="UniProtKB">
        <authorList>
            <consortium name="WormBaseParasite"/>
        </authorList>
    </citation>
    <scope>IDENTIFICATION</scope>
</reference>
<protein>
    <submittedName>
        <fullName evidence="2">Uncharacterized protein</fullName>
    </submittedName>
</protein>
<evidence type="ECO:0000313" key="2">
    <source>
        <dbReference type="WBParaSite" id="ES5_v2.g28619.t1"/>
    </source>
</evidence>
<dbReference type="Proteomes" id="UP000887579">
    <property type="component" value="Unplaced"/>
</dbReference>
<proteinExistence type="predicted"/>
<sequence>MHFLYRVFGSFNEYQLLQADKDYDACPFLSPENYDDFEGQLKKISKTITKNRERQQHEVYRIRLEEEESESFEAQKNEYSDWNDRRKYHQEYYSTPFNEPSPNVSHKVKEFFAQKDIEHLF</sequence>
<accession>A0AC34GGK8</accession>
<dbReference type="WBParaSite" id="ES5_v2.g28619.t1">
    <property type="protein sequence ID" value="ES5_v2.g28619.t1"/>
    <property type="gene ID" value="ES5_v2.g28619"/>
</dbReference>
<name>A0AC34GGK8_9BILA</name>